<accession>A0A9W6CLU6</accession>
<dbReference type="EMBL" id="BSDO01000003">
    <property type="protein sequence ID" value="GLI23104.1"/>
    <property type="molecule type" value="Genomic_DNA"/>
</dbReference>
<proteinExistence type="predicted"/>
<sequence>MTFFSSRLMGRGLAAAPAVVTLMEPIPPIASGSAAGGCRTQQVLRERVFSAQAHSAVRTRECDGSQGVPPVDPLGSASLLARGYPAGLGAHGAPSGIMAKVW</sequence>
<dbReference type="AlphaFoldDB" id="A0A9W6CLU6"/>
<comment type="caution">
    <text evidence="1">The sequence shown here is derived from an EMBL/GenBank/DDBJ whole genome shotgun (WGS) entry which is preliminary data.</text>
</comment>
<dbReference type="Proteomes" id="UP001144397">
    <property type="component" value="Unassembled WGS sequence"/>
</dbReference>
<organism evidence="1 2">
    <name type="scientific">Xanthobacter flavus</name>
    <dbReference type="NCBI Taxonomy" id="281"/>
    <lineage>
        <taxon>Bacteria</taxon>
        <taxon>Pseudomonadati</taxon>
        <taxon>Pseudomonadota</taxon>
        <taxon>Alphaproteobacteria</taxon>
        <taxon>Hyphomicrobiales</taxon>
        <taxon>Xanthobacteraceae</taxon>
        <taxon>Xanthobacter</taxon>
    </lineage>
</organism>
<name>A0A9W6CLU6_XANFL</name>
<gene>
    <name evidence="1" type="ORF">XFLAVUS301_27780</name>
</gene>
<evidence type="ECO:0000313" key="2">
    <source>
        <dbReference type="Proteomes" id="UP001144397"/>
    </source>
</evidence>
<protein>
    <submittedName>
        <fullName evidence="1">Uncharacterized protein</fullName>
    </submittedName>
</protein>
<evidence type="ECO:0000313" key="1">
    <source>
        <dbReference type="EMBL" id="GLI23104.1"/>
    </source>
</evidence>
<reference evidence="1" key="1">
    <citation type="submission" date="2022-12" db="EMBL/GenBank/DDBJ databases">
        <title>Reference genome sequencing for broad-spectrum identification of bacterial and archaeal isolates by mass spectrometry.</title>
        <authorList>
            <person name="Sekiguchi Y."/>
            <person name="Tourlousse D.M."/>
        </authorList>
    </citation>
    <scope>NUCLEOTIDE SEQUENCE</scope>
    <source>
        <strain evidence="1">301</strain>
    </source>
</reference>